<evidence type="ECO:0008006" key="5">
    <source>
        <dbReference type="Google" id="ProtNLM"/>
    </source>
</evidence>
<dbReference type="GeneID" id="96599178"/>
<dbReference type="InterPro" id="IPR007211">
    <property type="entry name" value="DUF378"/>
</dbReference>
<keyword evidence="2" id="KW-1133">Transmembrane helix</keyword>
<protein>
    <recommendedName>
        <fullName evidence="5">DUF378 domain-containing protein</fullName>
    </recommendedName>
</protein>
<dbReference type="Pfam" id="PF04070">
    <property type="entry name" value="DUF378"/>
    <property type="match status" value="1"/>
</dbReference>
<feature type="region of interest" description="Disordered" evidence="1">
    <location>
        <begin position="74"/>
        <end position="93"/>
    </location>
</feature>
<keyword evidence="2" id="KW-0812">Transmembrane</keyword>
<name>A0A0K9FEX4_9BACI</name>
<feature type="transmembrane region" description="Helical" evidence="2">
    <location>
        <begin position="7"/>
        <end position="25"/>
    </location>
</feature>
<dbReference type="AlphaFoldDB" id="A0A0K9FEX4"/>
<evidence type="ECO:0000256" key="1">
    <source>
        <dbReference type="SAM" id="MobiDB-lite"/>
    </source>
</evidence>
<accession>A0A0K9FEX4</accession>
<dbReference type="PATRIC" id="fig|582475.4.peg.2282"/>
<sequence>MSVVYRIALVLVIIGAINWGLIGFFRFDLVAYLFGGQTAVLSRWIYALVGLAGLISLPILVMRFDEDEDLVPDHDLNHNHDQHTRIDRNPSYGMEFGDEADFTALKTTNELKEEKKDTHSKNKNKNKNKNKK</sequence>
<feature type="transmembrane region" description="Helical" evidence="2">
    <location>
        <begin position="45"/>
        <end position="64"/>
    </location>
</feature>
<keyword evidence="2" id="KW-0472">Membrane</keyword>
<dbReference type="OrthoDB" id="9812136at2"/>
<proteinExistence type="predicted"/>
<feature type="compositionally biased region" description="Basic residues" evidence="1">
    <location>
        <begin position="121"/>
        <end position="132"/>
    </location>
</feature>
<evidence type="ECO:0000313" key="4">
    <source>
        <dbReference type="Proteomes" id="UP000037326"/>
    </source>
</evidence>
<evidence type="ECO:0000313" key="3">
    <source>
        <dbReference type="EMBL" id="KMY33015.1"/>
    </source>
</evidence>
<feature type="compositionally biased region" description="Basic and acidic residues" evidence="1">
    <location>
        <begin position="74"/>
        <end position="88"/>
    </location>
</feature>
<organism evidence="3 4">
    <name type="scientific">Lysinibacillus xylanilyticus</name>
    <dbReference type="NCBI Taxonomy" id="582475"/>
    <lineage>
        <taxon>Bacteria</taxon>
        <taxon>Bacillati</taxon>
        <taxon>Bacillota</taxon>
        <taxon>Bacilli</taxon>
        <taxon>Bacillales</taxon>
        <taxon>Bacillaceae</taxon>
        <taxon>Lysinibacillus</taxon>
    </lineage>
</organism>
<dbReference type="Proteomes" id="UP000037326">
    <property type="component" value="Unassembled WGS sequence"/>
</dbReference>
<feature type="compositionally biased region" description="Basic and acidic residues" evidence="1">
    <location>
        <begin position="109"/>
        <end position="120"/>
    </location>
</feature>
<dbReference type="EMBL" id="LFXJ01000005">
    <property type="protein sequence ID" value="KMY33015.1"/>
    <property type="molecule type" value="Genomic_DNA"/>
</dbReference>
<dbReference type="PANTHER" id="PTHR37304">
    <property type="entry name" value="MEMBRANE PROTEIN-RELATED"/>
    <property type="match status" value="1"/>
</dbReference>
<reference evidence="4" key="1">
    <citation type="submission" date="2015-07" db="EMBL/GenBank/DDBJ databases">
        <authorList>
            <consortium name="Consortium for Microbial Forensics and Genomics (microFORGE)"/>
            <person name="Knight B.M."/>
            <person name="Roberts D.P."/>
            <person name="Lin D."/>
            <person name="Hari K."/>
            <person name="Fletcher J."/>
            <person name="Melcher U."/>
            <person name="Blagden T."/>
            <person name="Winegar R.A."/>
        </authorList>
    </citation>
    <scope>NUCLEOTIDE SEQUENCE [LARGE SCALE GENOMIC DNA]</scope>
    <source>
        <strain evidence="4">DSM 23493</strain>
    </source>
</reference>
<comment type="caution">
    <text evidence="3">The sequence shown here is derived from an EMBL/GenBank/DDBJ whole genome shotgun (WGS) entry which is preliminary data.</text>
</comment>
<dbReference type="PANTHER" id="PTHR37304:SF1">
    <property type="entry name" value="MEMBRANE PROTEIN"/>
    <property type="match status" value="1"/>
</dbReference>
<gene>
    <name evidence="3" type="ORF">ACZ11_13160</name>
</gene>
<evidence type="ECO:0000256" key="2">
    <source>
        <dbReference type="SAM" id="Phobius"/>
    </source>
</evidence>
<feature type="region of interest" description="Disordered" evidence="1">
    <location>
        <begin position="107"/>
        <end position="132"/>
    </location>
</feature>
<dbReference type="RefSeq" id="WP_049666723.1">
    <property type="nucleotide sequence ID" value="NZ_LFXJ01000005.1"/>
</dbReference>